<evidence type="ECO:0000313" key="2">
    <source>
        <dbReference type="EMBL" id="CZT46862.1"/>
    </source>
</evidence>
<organism evidence="2 3">
    <name type="scientific">Rhynchosporium secalis</name>
    <name type="common">Barley scald fungus</name>
    <dbReference type="NCBI Taxonomy" id="38038"/>
    <lineage>
        <taxon>Eukaryota</taxon>
        <taxon>Fungi</taxon>
        <taxon>Dikarya</taxon>
        <taxon>Ascomycota</taxon>
        <taxon>Pezizomycotina</taxon>
        <taxon>Leotiomycetes</taxon>
        <taxon>Helotiales</taxon>
        <taxon>Ploettnerulaceae</taxon>
        <taxon>Rhynchosporium</taxon>
    </lineage>
</organism>
<feature type="compositionally biased region" description="Low complexity" evidence="1">
    <location>
        <begin position="48"/>
        <end position="63"/>
    </location>
</feature>
<name>A0A1E1MCM8_RHYSE</name>
<dbReference type="Proteomes" id="UP000177625">
    <property type="component" value="Unassembled WGS sequence"/>
</dbReference>
<protein>
    <submittedName>
        <fullName evidence="2">Uncharacterized protein</fullName>
    </submittedName>
</protein>
<accession>A0A1E1MCM8</accession>
<dbReference type="EMBL" id="FJVC01000269">
    <property type="protein sequence ID" value="CZT46862.1"/>
    <property type="molecule type" value="Genomic_DNA"/>
</dbReference>
<feature type="compositionally biased region" description="Polar residues" evidence="1">
    <location>
        <begin position="34"/>
        <end position="44"/>
    </location>
</feature>
<feature type="compositionally biased region" description="Acidic residues" evidence="1">
    <location>
        <begin position="71"/>
        <end position="94"/>
    </location>
</feature>
<evidence type="ECO:0000313" key="3">
    <source>
        <dbReference type="Proteomes" id="UP000177625"/>
    </source>
</evidence>
<evidence type="ECO:0000256" key="1">
    <source>
        <dbReference type="SAM" id="MobiDB-lite"/>
    </source>
</evidence>
<proteinExistence type="predicted"/>
<reference evidence="3" key="1">
    <citation type="submission" date="2016-03" db="EMBL/GenBank/DDBJ databases">
        <authorList>
            <person name="Guldener U."/>
        </authorList>
    </citation>
    <scope>NUCLEOTIDE SEQUENCE [LARGE SCALE GENOMIC DNA]</scope>
</reference>
<dbReference type="AlphaFoldDB" id="A0A1E1MCM8"/>
<feature type="region of interest" description="Disordered" evidence="1">
    <location>
        <begin position="1"/>
        <end position="20"/>
    </location>
</feature>
<feature type="region of interest" description="Disordered" evidence="1">
    <location>
        <begin position="26"/>
        <end position="94"/>
    </location>
</feature>
<keyword evidence="3" id="KW-1185">Reference proteome</keyword>
<sequence>MIAPRPIFITPNSKGSQEEAKLKGDFGKYDSVDTTRASPSTPSQYGKPAVSPASSVSASTSAVFTNPEFSSDTDLDNIESLDSQEEEEEERNDDDFVIIFGLPTGQYSVKAAPRLSRQEASYKSTMTV</sequence>
<gene>
    <name evidence="2" type="ORF">RSE6_07363</name>
</gene>